<reference evidence="8" key="2">
    <citation type="submission" date="2021-04" db="EMBL/GenBank/DDBJ databases">
        <authorList>
            <person name="Gilroy R."/>
        </authorList>
    </citation>
    <scope>NUCLEOTIDE SEQUENCE</scope>
    <source>
        <strain evidence="8">ChiSjej5B23-2810</strain>
    </source>
</reference>
<organism evidence="8 9">
    <name type="scientific">Candidatus Faecalibacterium faecigallinarum</name>
    <dbReference type="NCBI Taxonomy" id="2838577"/>
    <lineage>
        <taxon>Bacteria</taxon>
        <taxon>Bacillati</taxon>
        <taxon>Bacillota</taxon>
        <taxon>Clostridia</taxon>
        <taxon>Eubacteriales</taxon>
        <taxon>Oscillospiraceae</taxon>
        <taxon>Faecalibacterium</taxon>
    </lineage>
</organism>
<feature type="transmembrane region" description="Helical" evidence="6">
    <location>
        <begin position="88"/>
        <end position="111"/>
    </location>
</feature>
<comment type="similarity">
    <text evidence="2">Belongs to the GtrA family.</text>
</comment>
<evidence type="ECO:0000256" key="2">
    <source>
        <dbReference type="ARBA" id="ARBA00009399"/>
    </source>
</evidence>
<evidence type="ECO:0000256" key="3">
    <source>
        <dbReference type="ARBA" id="ARBA00022692"/>
    </source>
</evidence>
<feature type="transmembrane region" description="Helical" evidence="6">
    <location>
        <begin position="159"/>
        <end position="177"/>
    </location>
</feature>
<evidence type="ECO:0000256" key="5">
    <source>
        <dbReference type="ARBA" id="ARBA00023136"/>
    </source>
</evidence>
<sequence length="185" mass="19718">MAIAKKLSAALRAHGEAVRYLVFGVLTTLLNMALYALFQALFGYQAANSWGNVLDNVLCILFAYATNRRFVFASRTRGRAAVREFGRFVACRLGTMLLDAAVVLAGGNWLAPQGQALVLAVLGPWLTAPDGVILGVGGSVAFGAEAAALALWGLGVKAFSNLLVIVLNYLFSKLLIFQKPAGREQ</sequence>
<feature type="transmembrane region" description="Helical" evidence="6">
    <location>
        <begin position="50"/>
        <end position="67"/>
    </location>
</feature>
<dbReference type="GO" id="GO:0000271">
    <property type="term" value="P:polysaccharide biosynthetic process"/>
    <property type="evidence" value="ECO:0007669"/>
    <property type="project" value="InterPro"/>
</dbReference>
<evidence type="ECO:0000256" key="1">
    <source>
        <dbReference type="ARBA" id="ARBA00004141"/>
    </source>
</evidence>
<proteinExistence type="inferred from homology"/>
<dbReference type="GO" id="GO:0005886">
    <property type="term" value="C:plasma membrane"/>
    <property type="evidence" value="ECO:0007669"/>
    <property type="project" value="TreeGrafter"/>
</dbReference>
<dbReference type="EMBL" id="DWWN01000012">
    <property type="protein sequence ID" value="HJC44832.1"/>
    <property type="molecule type" value="Genomic_DNA"/>
</dbReference>
<evidence type="ECO:0000313" key="8">
    <source>
        <dbReference type="EMBL" id="HJC44832.1"/>
    </source>
</evidence>
<keyword evidence="4 6" id="KW-1133">Transmembrane helix</keyword>
<dbReference type="AlphaFoldDB" id="A0A9D2T382"/>
<evidence type="ECO:0000256" key="4">
    <source>
        <dbReference type="ARBA" id="ARBA00022989"/>
    </source>
</evidence>
<comment type="subcellular location">
    <subcellularLocation>
        <location evidence="1">Membrane</location>
        <topology evidence="1">Multi-pass membrane protein</topology>
    </subcellularLocation>
</comment>
<dbReference type="PANTHER" id="PTHR38459:SF5">
    <property type="entry name" value="CELL WALL TEICHOIC ACID GLYCOSYLATION PROTEIN GTCA"/>
    <property type="match status" value="1"/>
</dbReference>
<dbReference type="Proteomes" id="UP000823906">
    <property type="component" value="Unassembled WGS sequence"/>
</dbReference>
<comment type="caution">
    <text evidence="8">The sequence shown here is derived from an EMBL/GenBank/DDBJ whole genome shotgun (WGS) entry which is preliminary data.</text>
</comment>
<dbReference type="InterPro" id="IPR051401">
    <property type="entry name" value="GtrA_CellWall_Glycosyl"/>
</dbReference>
<name>A0A9D2T382_9FIRM</name>
<feature type="transmembrane region" description="Helical" evidence="6">
    <location>
        <begin position="131"/>
        <end position="152"/>
    </location>
</feature>
<keyword evidence="3 6" id="KW-0812">Transmembrane</keyword>
<accession>A0A9D2T382</accession>
<feature type="transmembrane region" description="Helical" evidence="6">
    <location>
        <begin position="20"/>
        <end position="38"/>
    </location>
</feature>
<gene>
    <name evidence="8" type="ORF">H9703_01625</name>
</gene>
<keyword evidence="5 6" id="KW-0472">Membrane</keyword>
<evidence type="ECO:0000259" key="7">
    <source>
        <dbReference type="Pfam" id="PF04138"/>
    </source>
</evidence>
<evidence type="ECO:0000313" key="9">
    <source>
        <dbReference type="Proteomes" id="UP000823906"/>
    </source>
</evidence>
<feature type="domain" description="GtrA/DPMS transmembrane" evidence="7">
    <location>
        <begin position="19"/>
        <end position="177"/>
    </location>
</feature>
<dbReference type="PANTHER" id="PTHR38459">
    <property type="entry name" value="PROPHAGE BACTOPRENOL-LINKED GLUCOSE TRANSLOCASE HOMOLOG"/>
    <property type="match status" value="1"/>
</dbReference>
<dbReference type="Pfam" id="PF04138">
    <property type="entry name" value="GtrA_DPMS_TM"/>
    <property type="match status" value="1"/>
</dbReference>
<evidence type="ECO:0000256" key="6">
    <source>
        <dbReference type="SAM" id="Phobius"/>
    </source>
</evidence>
<dbReference type="InterPro" id="IPR007267">
    <property type="entry name" value="GtrA_DPMS_TM"/>
</dbReference>
<reference evidence="8" key="1">
    <citation type="journal article" date="2021" name="PeerJ">
        <title>Extensive microbial diversity within the chicken gut microbiome revealed by metagenomics and culture.</title>
        <authorList>
            <person name="Gilroy R."/>
            <person name="Ravi A."/>
            <person name="Getino M."/>
            <person name="Pursley I."/>
            <person name="Horton D.L."/>
            <person name="Alikhan N.F."/>
            <person name="Baker D."/>
            <person name="Gharbi K."/>
            <person name="Hall N."/>
            <person name="Watson M."/>
            <person name="Adriaenssens E.M."/>
            <person name="Foster-Nyarko E."/>
            <person name="Jarju S."/>
            <person name="Secka A."/>
            <person name="Antonio M."/>
            <person name="Oren A."/>
            <person name="Chaudhuri R.R."/>
            <person name="La Ragione R."/>
            <person name="Hildebrand F."/>
            <person name="Pallen M.J."/>
        </authorList>
    </citation>
    <scope>NUCLEOTIDE SEQUENCE</scope>
    <source>
        <strain evidence="8">ChiSjej5B23-2810</strain>
    </source>
</reference>
<protein>
    <submittedName>
        <fullName evidence="8">GtrA family protein</fullName>
    </submittedName>
</protein>